<evidence type="ECO:0000313" key="1">
    <source>
        <dbReference type="EMBL" id="QJA72793.1"/>
    </source>
</evidence>
<dbReference type="AlphaFoldDB" id="A0A6M3JS57"/>
<sequence>METEVIKKILEGLAKTPDRVITSNLGSGCHARKMPGTDASSYKVVVPGDTFEQAQIELHYLLFDLGVDVGLTVEELQDVGLK</sequence>
<proteinExistence type="predicted"/>
<name>A0A6M3JS57_9ZZZZ</name>
<accession>A0A6M3JS57</accession>
<organism evidence="1">
    <name type="scientific">viral metagenome</name>
    <dbReference type="NCBI Taxonomy" id="1070528"/>
    <lineage>
        <taxon>unclassified sequences</taxon>
        <taxon>metagenomes</taxon>
        <taxon>organismal metagenomes</taxon>
    </lineage>
</organism>
<protein>
    <submittedName>
        <fullName evidence="1">Uncharacterized protein</fullName>
    </submittedName>
</protein>
<reference evidence="1" key="1">
    <citation type="submission" date="2020-03" db="EMBL/GenBank/DDBJ databases">
        <title>The deep terrestrial virosphere.</title>
        <authorList>
            <person name="Holmfeldt K."/>
            <person name="Nilsson E."/>
            <person name="Simone D."/>
            <person name="Lopez-Fernandez M."/>
            <person name="Wu X."/>
            <person name="de Brujin I."/>
            <person name="Lundin D."/>
            <person name="Andersson A."/>
            <person name="Bertilsson S."/>
            <person name="Dopson M."/>
        </authorList>
    </citation>
    <scope>NUCLEOTIDE SEQUENCE</scope>
    <source>
        <strain evidence="1">MM415A02613</strain>
        <strain evidence="2">MM415B03137</strain>
    </source>
</reference>
<dbReference type="EMBL" id="MT142653">
    <property type="protein sequence ID" value="QJA86694.1"/>
    <property type="molecule type" value="Genomic_DNA"/>
</dbReference>
<evidence type="ECO:0000313" key="2">
    <source>
        <dbReference type="EMBL" id="QJA86694.1"/>
    </source>
</evidence>
<gene>
    <name evidence="1" type="ORF">MM415A02613_0011</name>
    <name evidence="2" type="ORF">MM415B03137_0013</name>
</gene>
<dbReference type="EMBL" id="MT141978">
    <property type="protein sequence ID" value="QJA72793.1"/>
    <property type="molecule type" value="Genomic_DNA"/>
</dbReference>